<proteinExistence type="inferred from homology"/>
<evidence type="ECO:0000259" key="10">
    <source>
        <dbReference type="Pfam" id="PF08790"/>
    </source>
</evidence>
<dbReference type="EMBL" id="JADGJQ010000003">
    <property type="protein sequence ID" value="KAJ3184657.1"/>
    <property type="molecule type" value="Genomic_DNA"/>
</dbReference>
<dbReference type="GO" id="GO:0003677">
    <property type="term" value="F:DNA binding"/>
    <property type="evidence" value="ECO:0007669"/>
    <property type="project" value="InterPro"/>
</dbReference>
<dbReference type="PANTHER" id="PTHR13100">
    <property type="entry name" value="CELL GROWTH-REGULATING NUCLEOLAR PROTEIN LYAR"/>
    <property type="match status" value="1"/>
</dbReference>
<keyword evidence="2" id="KW-0479">Metal-binding</keyword>
<dbReference type="Gene3D" id="3.30.1490.490">
    <property type="match status" value="1"/>
</dbReference>
<dbReference type="AlphaFoldDB" id="A0AAD5TRJ6"/>
<feature type="region of interest" description="Disordered" evidence="9">
    <location>
        <begin position="61"/>
        <end position="90"/>
    </location>
</feature>
<dbReference type="GO" id="GO:0008270">
    <property type="term" value="F:zinc ion binding"/>
    <property type="evidence" value="ECO:0007669"/>
    <property type="project" value="UniProtKB-KW"/>
</dbReference>
<evidence type="ECO:0000256" key="8">
    <source>
        <dbReference type="PROSITE-ProRule" id="PRU01145"/>
    </source>
</evidence>
<organism evidence="11 12">
    <name type="scientific">Geranomyces variabilis</name>
    <dbReference type="NCBI Taxonomy" id="109894"/>
    <lineage>
        <taxon>Eukaryota</taxon>
        <taxon>Fungi</taxon>
        <taxon>Fungi incertae sedis</taxon>
        <taxon>Chytridiomycota</taxon>
        <taxon>Chytridiomycota incertae sedis</taxon>
        <taxon>Chytridiomycetes</taxon>
        <taxon>Spizellomycetales</taxon>
        <taxon>Powellomycetaceae</taxon>
        <taxon>Geranomyces</taxon>
    </lineage>
</organism>
<keyword evidence="4 8" id="KW-0863">Zinc-finger</keyword>
<evidence type="ECO:0000256" key="3">
    <source>
        <dbReference type="ARBA" id="ARBA00022737"/>
    </source>
</evidence>
<dbReference type="FunFam" id="3.30.1490.490:FF:000001">
    <property type="entry name" value="cell growth-regulating nucleolar protein-like"/>
    <property type="match status" value="1"/>
</dbReference>
<evidence type="ECO:0000256" key="1">
    <source>
        <dbReference type="ARBA" id="ARBA00004123"/>
    </source>
</evidence>
<evidence type="ECO:0000256" key="5">
    <source>
        <dbReference type="ARBA" id="ARBA00022833"/>
    </source>
</evidence>
<dbReference type="GO" id="GO:0000122">
    <property type="term" value="P:negative regulation of transcription by RNA polymerase II"/>
    <property type="evidence" value="ECO:0007669"/>
    <property type="project" value="TreeGrafter"/>
</dbReference>
<reference evidence="11" key="1">
    <citation type="submission" date="2020-05" db="EMBL/GenBank/DDBJ databases">
        <title>Phylogenomic resolution of chytrid fungi.</title>
        <authorList>
            <person name="Stajich J.E."/>
            <person name="Amses K."/>
            <person name="Simmons R."/>
            <person name="Seto K."/>
            <person name="Myers J."/>
            <person name="Bonds A."/>
            <person name="Quandt C.A."/>
            <person name="Barry K."/>
            <person name="Liu P."/>
            <person name="Grigoriev I."/>
            <person name="Longcore J.E."/>
            <person name="James T.Y."/>
        </authorList>
    </citation>
    <scope>NUCLEOTIDE SEQUENCE</scope>
    <source>
        <strain evidence="11">JEL0379</strain>
    </source>
</reference>
<evidence type="ECO:0000256" key="9">
    <source>
        <dbReference type="SAM" id="MobiDB-lite"/>
    </source>
</evidence>
<accession>A0AAD5TRJ6</accession>
<dbReference type="PANTHER" id="PTHR13100:SF10">
    <property type="entry name" value="CELL GROWTH-REGULATING NUCLEOLAR PROTEIN"/>
    <property type="match status" value="1"/>
</dbReference>
<dbReference type="PROSITE" id="PS51804">
    <property type="entry name" value="ZF_C2HC_LYAR"/>
    <property type="match status" value="1"/>
</dbReference>
<feature type="compositionally biased region" description="Basic residues" evidence="9">
    <location>
        <begin position="147"/>
        <end position="159"/>
    </location>
</feature>
<keyword evidence="5" id="KW-0862">Zinc</keyword>
<evidence type="ECO:0000256" key="6">
    <source>
        <dbReference type="ARBA" id="ARBA00023242"/>
    </source>
</evidence>
<feature type="compositionally biased region" description="Low complexity" evidence="9">
    <location>
        <begin position="116"/>
        <end position="129"/>
    </location>
</feature>
<comment type="similarity">
    <text evidence="7">Belongs to the UPF0743 family.</text>
</comment>
<evidence type="ECO:0000313" key="12">
    <source>
        <dbReference type="Proteomes" id="UP001212152"/>
    </source>
</evidence>
<evidence type="ECO:0000256" key="2">
    <source>
        <dbReference type="ARBA" id="ARBA00022723"/>
    </source>
</evidence>
<keyword evidence="6" id="KW-0539">Nucleus</keyword>
<dbReference type="Pfam" id="PF08790">
    <property type="entry name" value="zf-LYAR"/>
    <property type="match status" value="1"/>
</dbReference>
<comment type="caution">
    <text evidence="11">The sequence shown here is derived from an EMBL/GenBank/DDBJ whole genome shotgun (WGS) entry which is preliminary data.</text>
</comment>
<keyword evidence="3" id="KW-0677">Repeat</keyword>
<sequence>MVSFVCEACQETLKKPKLEQHTYRCQYAQFSCIDCSTTFQGTDYRAHTSCISEAEKYQGALYKGPKKNGTPAKNGKQAKKQAAAPSSTPVAKNIAVAPPAESLIAQIQKADAAAASTTTATTTTTSTTSITKRQLDTDDTTADSSSKKAKKEKKDKKKDKKEIKAEDAVSTATTTTTAAAAAAATAESVQSPLQAAVKPAVAKVLKKSPTLTIAELRQKTVKRLAKSHAGVKAEELGRAFDAALSVSVGSGGAYTLSL</sequence>
<name>A0AAD5TRJ6_9FUNG</name>
<dbReference type="SUPFAM" id="SSF57667">
    <property type="entry name" value="beta-beta-alpha zinc fingers"/>
    <property type="match status" value="2"/>
</dbReference>
<evidence type="ECO:0000313" key="11">
    <source>
        <dbReference type="EMBL" id="KAJ3184657.1"/>
    </source>
</evidence>
<feature type="region of interest" description="Disordered" evidence="9">
    <location>
        <begin position="116"/>
        <end position="171"/>
    </location>
</feature>
<feature type="compositionally biased region" description="Low complexity" evidence="9">
    <location>
        <begin position="72"/>
        <end position="84"/>
    </location>
</feature>
<feature type="domain" description="Zinc finger C2H2 LYAR-type" evidence="10">
    <location>
        <begin position="30"/>
        <end position="57"/>
    </location>
</feature>
<keyword evidence="12" id="KW-1185">Reference proteome</keyword>
<dbReference type="GO" id="GO:0005730">
    <property type="term" value="C:nucleolus"/>
    <property type="evidence" value="ECO:0007669"/>
    <property type="project" value="TreeGrafter"/>
</dbReference>
<dbReference type="GO" id="GO:0006364">
    <property type="term" value="P:rRNA processing"/>
    <property type="evidence" value="ECO:0007669"/>
    <property type="project" value="TreeGrafter"/>
</dbReference>
<comment type="subcellular location">
    <subcellularLocation>
        <location evidence="1">Nucleus</location>
    </subcellularLocation>
</comment>
<dbReference type="InterPro" id="IPR036236">
    <property type="entry name" value="Znf_C2H2_sf"/>
</dbReference>
<evidence type="ECO:0000256" key="7">
    <source>
        <dbReference type="ARBA" id="ARBA00061084"/>
    </source>
</evidence>
<evidence type="ECO:0000256" key="4">
    <source>
        <dbReference type="ARBA" id="ARBA00022771"/>
    </source>
</evidence>
<dbReference type="Proteomes" id="UP001212152">
    <property type="component" value="Unassembled WGS sequence"/>
</dbReference>
<dbReference type="InterPro" id="IPR014898">
    <property type="entry name" value="Znf_C2H2_LYAR"/>
</dbReference>
<dbReference type="InterPro" id="IPR039999">
    <property type="entry name" value="LYAR"/>
</dbReference>
<protein>
    <recommendedName>
        <fullName evidence="10">Zinc finger C2H2 LYAR-type domain-containing protein</fullName>
    </recommendedName>
</protein>
<gene>
    <name evidence="11" type="ORF">HDU87_004060</name>
</gene>